<dbReference type="AlphaFoldDB" id="W7JDP2"/>
<accession>A0A8E3BF20</accession>
<name>W7JDP2_9PSEU</name>
<feature type="transmembrane region" description="Helical" evidence="1">
    <location>
        <begin position="15"/>
        <end position="37"/>
    </location>
</feature>
<evidence type="ECO:0000313" key="3">
    <source>
        <dbReference type="Proteomes" id="UP000019277"/>
    </source>
</evidence>
<keyword evidence="3" id="KW-1185">Reference proteome</keyword>
<protein>
    <submittedName>
        <fullName evidence="2">Uncharacterized protein</fullName>
    </submittedName>
</protein>
<reference evidence="2 3" key="1">
    <citation type="journal article" date="2014" name="Genome Announc.">
        <title>Draft Genome Sequence of the Antitrypanosomally Active Sponge-Associated Bacterium Actinokineospora sp. Strain EG49.</title>
        <authorList>
            <person name="Harjes J."/>
            <person name="Ryu T."/>
            <person name="Abdelmohsen U.R."/>
            <person name="Moitinho-Silva L."/>
            <person name="Horn H."/>
            <person name="Ravasi T."/>
            <person name="Hentschel U."/>
        </authorList>
    </citation>
    <scope>NUCLEOTIDE SEQUENCE [LARGE SCALE GENOMIC DNA]</scope>
    <source>
        <strain evidence="2 3">EG49</strain>
    </source>
</reference>
<sequence length="54" mass="5832">MAWGRLVLDSNGPALRLMGLLVVVFTGVIALVVAMGIDRQLVIDAITLIWARGR</sequence>
<organism evidence="2 3">
    <name type="scientific">Actinokineospora spheciospongiae</name>
    <dbReference type="NCBI Taxonomy" id="909613"/>
    <lineage>
        <taxon>Bacteria</taxon>
        <taxon>Bacillati</taxon>
        <taxon>Actinomycetota</taxon>
        <taxon>Actinomycetes</taxon>
        <taxon>Pseudonocardiales</taxon>
        <taxon>Pseudonocardiaceae</taxon>
        <taxon>Actinokineospora</taxon>
    </lineage>
</organism>
<gene>
    <name evidence="2" type="ORF">UO65_0551</name>
</gene>
<keyword evidence="1" id="KW-0472">Membrane</keyword>
<keyword evidence="1" id="KW-0812">Transmembrane</keyword>
<dbReference type="EMBL" id="AYXG01000021">
    <property type="protein sequence ID" value="EWC64119.1"/>
    <property type="molecule type" value="Genomic_DNA"/>
</dbReference>
<evidence type="ECO:0000256" key="1">
    <source>
        <dbReference type="SAM" id="Phobius"/>
    </source>
</evidence>
<proteinExistence type="predicted"/>
<evidence type="ECO:0000313" key="2">
    <source>
        <dbReference type="EMBL" id="EWC64119.1"/>
    </source>
</evidence>
<comment type="caution">
    <text evidence="2">The sequence shown here is derived from an EMBL/GenBank/DDBJ whole genome shotgun (WGS) entry which is preliminary data.</text>
</comment>
<accession>W7JDP2</accession>
<dbReference type="Proteomes" id="UP000019277">
    <property type="component" value="Unassembled WGS sequence"/>
</dbReference>
<keyword evidence="1" id="KW-1133">Transmembrane helix</keyword>